<comment type="catalytic activity">
    <reaction evidence="20">
        <text>ATP + (deoxyribonucleotide)n-3'-hydroxyl + 5'-phospho-(deoxyribonucleotide)m = (deoxyribonucleotide)n+m + AMP + diphosphate.</text>
        <dbReference type="EC" id="6.5.1.1"/>
    </reaction>
</comment>
<comment type="caution">
    <text evidence="23">The sequence shown here is derived from an EMBL/GenBank/DDBJ whole genome shotgun (WGS) entry which is preliminary data.</text>
</comment>
<dbReference type="RefSeq" id="WP_238233700.1">
    <property type="nucleotide sequence ID" value="NZ_BPQQ01000006.1"/>
</dbReference>
<evidence type="ECO:0000256" key="17">
    <source>
        <dbReference type="ARBA" id="ARBA00023211"/>
    </source>
</evidence>
<protein>
    <recommendedName>
        <fullName evidence="2">DNA ligase (ATP)</fullName>
        <ecNumber evidence="2">6.5.1.1</ecNumber>
    </recommendedName>
    <alternativeName>
        <fullName evidence="19">NHEJ DNA polymerase</fullName>
    </alternativeName>
</protein>
<evidence type="ECO:0000256" key="10">
    <source>
        <dbReference type="ARBA" id="ARBA00022801"/>
    </source>
</evidence>
<dbReference type="EC" id="6.5.1.1" evidence="2"/>
<evidence type="ECO:0000256" key="19">
    <source>
        <dbReference type="ARBA" id="ARBA00029943"/>
    </source>
</evidence>
<dbReference type="SUPFAM" id="SSF56091">
    <property type="entry name" value="DNA ligase/mRNA capping enzyme, catalytic domain"/>
    <property type="match status" value="1"/>
</dbReference>
<dbReference type="InterPro" id="IPR014145">
    <property type="entry name" value="LigD_pol_dom"/>
</dbReference>
<evidence type="ECO:0000256" key="4">
    <source>
        <dbReference type="ARBA" id="ARBA00022679"/>
    </source>
</evidence>
<feature type="compositionally biased region" description="Basic and acidic residues" evidence="21">
    <location>
        <begin position="824"/>
        <end position="833"/>
    </location>
</feature>
<feature type="region of interest" description="Disordered" evidence="21">
    <location>
        <begin position="161"/>
        <end position="215"/>
    </location>
</feature>
<feature type="region of interest" description="Disordered" evidence="21">
    <location>
        <begin position="808"/>
        <end position="833"/>
    </location>
</feature>
<dbReference type="NCBIfam" id="NF004628">
    <property type="entry name" value="PRK05972.1"/>
    <property type="match status" value="1"/>
</dbReference>
<sequence>MPSSLLETYNTKRDFRRTNEPQGVVAPSGGNRFVVQKHEATRLHYDLRLELNGVLLSWAVTRGPSLDPAEKRLAVRTEDHPVSYAEYEGTIPQGSYGAGTVMLWDRGSWEPDGDPHEGLKAGKLQFRLHGERMQGAWMLIRMRGGKRENWLLRKVADDQAGDADSLTEGHTDSVKSGRSMAAIAGRDSTSKKRSPSRPVVQSEQGTRSSRKQAASPFQPLQLATLVAEAPAGQAWLHEIKYDGYRCLLVKEGTRVTAYTRYGNDWSDRFQALVTEAQTIPAERALLDGEVVVLNAKGRSDFARLQNAMREDAPLDFFAFDLLAVGDEDLRALPLSKRKARLDQLLKGLPVGSSLHVSPYQVGGGPGALETACRGGLEGIVSKRADAPYVGGRSEAWLKVKCLARQEFVIIGWTPSNKRAGFASLLLGLRHGDQLRYAGRVGTGFTRESIADVAERLRALEISPSPVPDLPARLAGSARWVEPTLVAEVTFTEFTRDGIARHPSFVGLRDDKPADAVTVEQAKPLGRAPKEALSSGAAISSHGIRISSPEREQYPEAHVTKRDLVTFYERVAGMMLPHIRDRPLTLIRCPRGVGERCFIQQHAAAGFPEAVRRVAITETSGAVEEHFFIEDLAGILACVQMGAVEFHGWGSRASALESPDRLVFDLDPDPMVPFRSVVEAAHNIRDRLRDDGISAWPLLSGGKGIHVVVPLIDADWASVHGYARRFAEKLQKDAPEQFTSDMAKADRQGRIFVDYLRNERGLTAVMPFSTRAKPSASVAMPVDWEQLGGIKSAQDYTVRRALAEGVPGVDGWLQTPQRLPRQGGGKREGSDGGR</sequence>
<evidence type="ECO:0000256" key="11">
    <source>
        <dbReference type="ARBA" id="ARBA00022839"/>
    </source>
</evidence>
<dbReference type="Gene3D" id="3.90.920.10">
    <property type="entry name" value="DNA primase, PRIM domain"/>
    <property type="match status" value="1"/>
</dbReference>
<keyword evidence="5" id="KW-0548">Nucleotidyltransferase</keyword>
<keyword evidence="4" id="KW-0808">Transferase</keyword>
<keyword evidence="14" id="KW-0238">DNA-binding</keyword>
<evidence type="ECO:0000256" key="18">
    <source>
        <dbReference type="ARBA" id="ARBA00023268"/>
    </source>
</evidence>
<evidence type="ECO:0000256" key="14">
    <source>
        <dbReference type="ARBA" id="ARBA00023125"/>
    </source>
</evidence>
<dbReference type="NCBIfam" id="TIGR02777">
    <property type="entry name" value="LigD_PE_dom"/>
    <property type="match status" value="1"/>
</dbReference>
<keyword evidence="15" id="KW-0233">DNA recombination</keyword>
<evidence type="ECO:0000256" key="1">
    <source>
        <dbReference type="ARBA" id="ARBA00001936"/>
    </source>
</evidence>
<evidence type="ECO:0000256" key="16">
    <source>
        <dbReference type="ARBA" id="ARBA00023204"/>
    </source>
</evidence>
<evidence type="ECO:0000256" key="2">
    <source>
        <dbReference type="ARBA" id="ARBA00012727"/>
    </source>
</evidence>
<evidence type="ECO:0000256" key="13">
    <source>
        <dbReference type="ARBA" id="ARBA00022932"/>
    </source>
</evidence>
<dbReference type="CDD" id="cd07971">
    <property type="entry name" value="OBF_DNA_ligase_LigD"/>
    <property type="match status" value="1"/>
</dbReference>
<reference evidence="23" key="1">
    <citation type="journal article" date="2021" name="Front. Microbiol.">
        <title>Comprehensive Comparative Genomics and Phenotyping of Methylobacterium Species.</title>
        <authorList>
            <person name="Alessa O."/>
            <person name="Ogura Y."/>
            <person name="Fujitani Y."/>
            <person name="Takami H."/>
            <person name="Hayashi T."/>
            <person name="Sahin N."/>
            <person name="Tani A."/>
        </authorList>
    </citation>
    <scope>NUCLEOTIDE SEQUENCE</scope>
    <source>
        <strain evidence="23">DSM 17168</strain>
    </source>
</reference>
<accession>A0ABQ4S6F0</accession>
<evidence type="ECO:0000256" key="6">
    <source>
        <dbReference type="ARBA" id="ARBA00022722"/>
    </source>
</evidence>
<proteinExistence type="predicted"/>
<keyword evidence="3" id="KW-0436">Ligase</keyword>
<reference evidence="23" key="2">
    <citation type="submission" date="2021-08" db="EMBL/GenBank/DDBJ databases">
        <authorList>
            <person name="Tani A."/>
            <person name="Ola A."/>
            <person name="Ogura Y."/>
            <person name="Katsura K."/>
            <person name="Hayashi T."/>
        </authorList>
    </citation>
    <scope>NUCLEOTIDE SEQUENCE</scope>
    <source>
        <strain evidence="23">DSM 17168</strain>
    </source>
</reference>
<organism evidence="23 24">
    <name type="scientific">Methylobacterium isbiliense</name>
    <dbReference type="NCBI Taxonomy" id="315478"/>
    <lineage>
        <taxon>Bacteria</taxon>
        <taxon>Pseudomonadati</taxon>
        <taxon>Pseudomonadota</taxon>
        <taxon>Alphaproteobacteria</taxon>
        <taxon>Hyphomicrobiales</taxon>
        <taxon>Methylobacteriaceae</taxon>
        <taxon>Methylobacterium</taxon>
    </lineage>
</organism>
<evidence type="ECO:0000256" key="8">
    <source>
        <dbReference type="ARBA" id="ARBA00022741"/>
    </source>
</evidence>
<dbReference type="NCBIfam" id="TIGR02776">
    <property type="entry name" value="NHEJ_ligase_prk"/>
    <property type="match status" value="1"/>
</dbReference>
<dbReference type="InterPro" id="IPR014143">
    <property type="entry name" value="NHEJ_ligase_prk"/>
</dbReference>
<keyword evidence="6" id="KW-0540">Nuclease</keyword>
<evidence type="ECO:0000256" key="9">
    <source>
        <dbReference type="ARBA" id="ARBA00022763"/>
    </source>
</evidence>
<evidence type="ECO:0000256" key="3">
    <source>
        <dbReference type="ARBA" id="ARBA00022598"/>
    </source>
</evidence>
<dbReference type="InterPro" id="IPR012309">
    <property type="entry name" value="DNA_ligase_ATP-dep_C"/>
</dbReference>
<dbReference type="Proteomes" id="UP001055153">
    <property type="component" value="Unassembled WGS sequence"/>
</dbReference>
<keyword evidence="8" id="KW-0547">Nucleotide-binding</keyword>
<evidence type="ECO:0000256" key="21">
    <source>
        <dbReference type="SAM" id="MobiDB-lite"/>
    </source>
</evidence>
<dbReference type="PANTHER" id="PTHR42705">
    <property type="entry name" value="BIFUNCTIONAL NON-HOMOLOGOUS END JOINING PROTEIN LIGD"/>
    <property type="match status" value="1"/>
</dbReference>
<dbReference type="Gene3D" id="2.40.50.140">
    <property type="entry name" value="Nucleic acid-binding proteins"/>
    <property type="match status" value="1"/>
</dbReference>
<evidence type="ECO:0000256" key="12">
    <source>
        <dbReference type="ARBA" id="ARBA00022840"/>
    </source>
</evidence>
<evidence type="ECO:0000259" key="22">
    <source>
        <dbReference type="PROSITE" id="PS50160"/>
    </source>
</evidence>
<feature type="domain" description="ATP-dependent DNA ligase family profile" evidence="22">
    <location>
        <begin position="307"/>
        <end position="400"/>
    </location>
</feature>
<keyword evidence="13" id="KW-0239">DNA-directed DNA polymerase</keyword>
<evidence type="ECO:0000256" key="20">
    <source>
        <dbReference type="ARBA" id="ARBA00034003"/>
    </source>
</evidence>
<dbReference type="SUPFAM" id="SSF50249">
    <property type="entry name" value="Nucleic acid-binding proteins"/>
    <property type="match status" value="1"/>
</dbReference>
<gene>
    <name evidence="23" type="primary">ligD</name>
    <name evidence="23" type="ORF">GMJLKIPL_0662</name>
</gene>
<keyword evidence="18" id="KW-0511">Multifunctional enzyme</keyword>
<dbReference type="Pfam" id="PF01068">
    <property type="entry name" value="DNA_ligase_A_M"/>
    <property type="match status" value="1"/>
</dbReference>
<evidence type="ECO:0000256" key="7">
    <source>
        <dbReference type="ARBA" id="ARBA00022723"/>
    </source>
</evidence>
<dbReference type="Pfam" id="PF04679">
    <property type="entry name" value="DNA_ligase_A_C"/>
    <property type="match status" value="1"/>
</dbReference>
<dbReference type="InterPro" id="IPR012340">
    <property type="entry name" value="NA-bd_OB-fold"/>
</dbReference>
<dbReference type="InterPro" id="IPR052171">
    <property type="entry name" value="NHEJ_LigD"/>
</dbReference>
<dbReference type="InterPro" id="IPR014144">
    <property type="entry name" value="LigD_PE_domain"/>
</dbReference>
<dbReference type="PANTHER" id="PTHR42705:SF2">
    <property type="entry name" value="BIFUNCTIONAL NON-HOMOLOGOUS END JOINING PROTEIN LIGD"/>
    <property type="match status" value="1"/>
</dbReference>
<dbReference type="PROSITE" id="PS50160">
    <property type="entry name" value="DNA_LIGASE_A3"/>
    <property type="match status" value="1"/>
</dbReference>
<dbReference type="InterPro" id="IPR012310">
    <property type="entry name" value="DNA_ligase_ATP-dep_cent"/>
</dbReference>
<keyword evidence="7" id="KW-0479">Metal-binding</keyword>
<dbReference type="NCBIfam" id="TIGR02778">
    <property type="entry name" value="ligD_pol"/>
    <property type="match status" value="1"/>
</dbReference>
<keyword evidence="17" id="KW-0464">Manganese</keyword>
<evidence type="ECO:0000313" key="23">
    <source>
        <dbReference type="EMBL" id="GJD98751.1"/>
    </source>
</evidence>
<evidence type="ECO:0000313" key="24">
    <source>
        <dbReference type="Proteomes" id="UP001055153"/>
    </source>
</evidence>
<keyword evidence="16" id="KW-0234">DNA repair</keyword>
<dbReference type="Gene3D" id="3.30.470.30">
    <property type="entry name" value="DNA ligase/mRNA capping enzyme"/>
    <property type="match status" value="1"/>
</dbReference>
<evidence type="ECO:0000256" key="5">
    <source>
        <dbReference type="ARBA" id="ARBA00022695"/>
    </source>
</evidence>
<name>A0ABQ4S6F0_9HYPH</name>
<dbReference type="InterPro" id="IPR014146">
    <property type="entry name" value="LigD_ligase_dom"/>
</dbReference>
<dbReference type="NCBIfam" id="TIGR02779">
    <property type="entry name" value="NHEJ_ligase_lig"/>
    <property type="match status" value="1"/>
</dbReference>
<comment type="cofactor">
    <cofactor evidence="1">
        <name>Mn(2+)</name>
        <dbReference type="ChEBI" id="CHEBI:29035"/>
    </cofactor>
</comment>
<dbReference type="Pfam" id="PF13298">
    <property type="entry name" value="LigD_N"/>
    <property type="match status" value="1"/>
</dbReference>
<keyword evidence="24" id="KW-1185">Reference proteome</keyword>
<keyword evidence="12" id="KW-0067">ATP-binding</keyword>
<keyword evidence="11" id="KW-0269">Exonuclease</keyword>
<keyword evidence="9" id="KW-0227">DNA damage</keyword>
<dbReference type="CDD" id="cd07906">
    <property type="entry name" value="Adenylation_DNA_ligase_LigD_LigC"/>
    <property type="match status" value="1"/>
</dbReference>
<dbReference type="Pfam" id="PF21686">
    <property type="entry name" value="LigD_Prim-Pol"/>
    <property type="match status" value="1"/>
</dbReference>
<dbReference type="EMBL" id="BPQQ01000006">
    <property type="protein sequence ID" value="GJD98751.1"/>
    <property type="molecule type" value="Genomic_DNA"/>
</dbReference>
<keyword evidence="10" id="KW-0378">Hydrolase</keyword>
<evidence type="ECO:0000256" key="15">
    <source>
        <dbReference type="ARBA" id="ARBA00023172"/>
    </source>
</evidence>
<dbReference type="Gene3D" id="3.30.1490.70">
    <property type="match status" value="1"/>
</dbReference>